<dbReference type="AlphaFoldDB" id="A0AAD4G5C4"/>
<organism evidence="1 2">
    <name type="scientific">Boletus edulis BED1</name>
    <dbReference type="NCBI Taxonomy" id="1328754"/>
    <lineage>
        <taxon>Eukaryota</taxon>
        <taxon>Fungi</taxon>
        <taxon>Dikarya</taxon>
        <taxon>Basidiomycota</taxon>
        <taxon>Agaricomycotina</taxon>
        <taxon>Agaricomycetes</taxon>
        <taxon>Agaricomycetidae</taxon>
        <taxon>Boletales</taxon>
        <taxon>Boletineae</taxon>
        <taxon>Boletaceae</taxon>
        <taxon>Boletoideae</taxon>
        <taxon>Boletus</taxon>
    </lineage>
</organism>
<sequence>MSWHSRSSRHTVNHPGFPLDDRFLAVGGDHLNISLKALSCTIEPDMRVDDAALTGNSWKNDDQLTDVEVLFTTVVHKSWNQTNLLVGLLFKLFWNTGMQCLLILRWPLIVHPAIVGCITKSVAHFLSDAYPLGYHRIYGGRVEGCNIAPGQSHRYGALQLDVLHSSGKAIMCNHPATITASTFDRHIYVISSQESIICAHGGHTGIFGSESYWQNAKGTDHVHSDYTACTTDILTSVT</sequence>
<reference evidence="1" key="2">
    <citation type="journal article" date="2020" name="Nat. Commun.">
        <title>Large-scale genome sequencing of mycorrhizal fungi provides insights into the early evolution of symbiotic traits.</title>
        <authorList>
            <person name="Miyauchi S."/>
            <person name="Kiss E."/>
            <person name="Kuo A."/>
            <person name="Drula E."/>
            <person name="Kohler A."/>
            <person name="Sanchez-Garcia M."/>
            <person name="Morin E."/>
            <person name="Andreopoulos B."/>
            <person name="Barry K.W."/>
            <person name="Bonito G."/>
            <person name="Buee M."/>
            <person name="Carver A."/>
            <person name="Chen C."/>
            <person name="Cichocki N."/>
            <person name="Clum A."/>
            <person name="Culley D."/>
            <person name="Crous P.W."/>
            <person name="Fauchery L."/>
            <person name="Girlanda M."/>
            <person name="Hayes R.D."/>
            <person name="Keri Z."/>
            <person name="LaButti K."/>
            <person name="Lipzen A."/>
            <person name="Lombard V."/>
            <person name="Magnuson J."/>
            <person name="Maillard F."/>
            <person name="Murat C."/>
            <person name="Nolan M."/>
            <person name="Ohm R.A."/>
            <person name="Pangilinan J."/>
            <person name="Pereira M.F."/>
            <person name="Perotto S."/>
            <person name="Peter M."/>
            <person name="Pfister S."/>
            <person name="Riley R."/>
            <person name="Sitrit Y."/>
            <person name="Stielow J.B."/>
            <person name="Szollosi G."/>
            <person name="Zifcakova L."/>
            <person name="Stursova M."/>
            <person name="Spatafora J.W."/>
            <person name="Tedersoo L."/>
            <person name="Vaario L.M."/>
            <person name="Yamada A."/>
            <person name="Yan M."/>
            <person name="Wang P."/>
            <person name="Xu J."/>
            <person name="Bruns T."/>
            <person name="Baldrian P."/>
            <person name="Vilgalys R."/>
            <person name="Dunand C."/>
            <person name="Henrissat B."/>
            <person name="Grigoriev I.V."/>
            <person name="Hibbett D."/>
            <person name="Nagy L.G."/>
            <person name="Martin F.M."/>
        </authorList>
    </citation>
    <scope>NUCLEOTIDE SEQUENCE</scope>
    <source>
        <strain evidence="1">BED1</strain>
    </source>
</reference>
<protein>
    <submittedName>
        <fullName evidence="1">Uncharacterized protein</fullName>
    </submittedName>
</protein>
<evidence type="ECO:0000313" key="1">
    <source>
        <dbReference type="EMBL" id="KAF8414946.1"/>
    </source>
</evidence>
<gene>
    <name evidence="1" type="ORF">L210DRAFT_3513072</name>
</gene>
<keyword evidence="2" id="KW-1185">Reference proteome</keyword>
<proteinExistence type="predicted"/>
<comment type="caution">
    <text evidence="1">The sequence shown here is derived from an EMBL/GenBank/DDBJ whole genome shotgun (WGS) entry which is preliminary data.</text>
</comment>
<reference evidence="1" key="1">
    <citation type="submission" date="2019-10" db="EMBL/GenBank/DDBJ databases">
        <authorList>
            <consortium name="DOE Joint Genome Institute"/>
            <person name="Kuo A."/>
            <person name="Miyauchi S."/>
            <person name="Kiss E."/>
            <person name="Drula E."/>
            <person name="Kohler A."/>
            <person name="Sanchez-Garcia M."/>
            <person name="Andreopoulos B."/>
            <person name="Barry K.W."/>
            <person name="Bonito G."/>
            <person name="Buee M."/>
            <person name="Carver A."/>
            <person name="Chen C."/>
            <person name="Cichocki N."/>
            <person name="Clum A."/>
            <person name="Culley D."/>
            <person name="Crous P.W."/>
            <person name="Fauchery L."/>
            <person name="Girlanda M."/>
            <person name="Hayes R."/>
            <person name="Keri Z."/>
            <person name="LaButti K."/>
            <person name="Lipzen A."/>
            <person name="Lombard V."/>
            <person name="Magnuson J."/>
            <person name="Maillard F."/>
            <person name="Morin E."/>
            <person name="Murat C."/>
            <person name="Nolan M."/>
            <person name="Ohm R."/>
            <person name="Pangilinan J."/>
            <person name="Pereira M."/>
            <person name="Perotto S."/>
            <person name="Peter M."/>
            <person name="Riley R."/>
            <person name="Sitrit Y."/>
            <person name="Stielow B."/>
            <person name="Szollosi G."/>
            <person name="Zifcakova L."/>
            <person name="Stursova M."/>
            <person name="Spatafora J.W."/>
            <person name="Tedersoo L."/>
            <person name="Vaario L.-M."/>
            <person name="Yamada A."/>
            <person name="Yan M."/>
            <person name="Wang P."/>
            <person name="Xu J."/>
            <person name="Bruns T."/>
            <person name="Baldrian P."/>
            <person name="Vilgalys R."/>
            <person name="Henrissat B."/>
            <person name="Grigoriev I.V."/>
            <person name="Hibbett D."/>
            <person name="Nagy L.G."/>
            <person name="Martin F.M."/>
        </authorList>
    </citation>
    <scope>NUCLEOTIDE SEQUENCE</scope>
    <source>
        <strain evidence="1">BED1</strain>
    </source>
</reference>
<evidence type="ECO:0000313" key="2">
    <source>
        <dbReference type="Proteomes" id="UP001194468"/>
    </source>
</evidence>
<accession>A0AAD4G5C4</accession>
<name>A0AAD4G5C4_BOLED</name>
<dbReference type="Proteomes" id="UP001194468">
    <property type="component" value="Unassembled WGS sequence"/>
</dbReference>
<dbReference type="EMBL" id="WHUW01000399">
    <property type="protein sequence ID" value="KAF8414946.1"/>
    <property type="molecule type" value="Genomic_DNA"/>
</dbReference>